<dbReference type="CDD" id="cd06759">
    <property type="entry name" value="PDZ3_PDZD2-PDZ1_hPro-IL-16-like"/>
    <property type="match status" value="1"/>
</dbReference>
<dbReference type="Proteomes" id="UP001367676">
    <property type="component" value="Unassembled WGS sequence"/>
</dbReference>
<dbReference type="GO" id="GO:0050930">
    <property type="term" value="P:induction of positive chemotaxis"/>
    <property type="evidence" value="ECO:0007669"/>
    <property type="project" value="InterPro"/>
</dbReference>
<feature type="region of interest" description="Disordered" evidence="1">
    <location>
        <begin position="616"/>
        <end position="649"/>
    </location>
</feature>
<accession>A0AAN9T3M5</accession>
<feature type="compositionally biased region" description="Acidic residues" evidence="1">
    <location>
        <begin position="154"/>
        <end position="164"/>
    </location>
</feature>
<evidence type="ECO:0000256" key="1">
    <source>
        <dbReference type="SAM" id="MobiDB-lite"/>
    </source>
</evidence>
<dbReference type="Gene3D" id="2.30.42.10">
    <property type="match status" value="1"/>
</dbReference>
<dbReference type="InterPro" id="IPR055287">
    <property type="entry name" value="IL-16-like"/>
</dbReference>
<dbReference type="PROSITE" id="PS50106">
    <property type="entry name" value="PDZ"/>
    <property type="match status" value="1"/>
</dbReference>
<dbReference type="InterPro" id="IPR036034">
    <property type="entry name" value="PDZ_sf"/>
</dbReference>
<proteinExistence type="predicted"/>
<dbReference type="SMART" id="SM00228">
    <property type="entry name" value="PDZ"/>
    <property type="match status" value="1"/>
</dbReference>
<protein>
    <recommendedName>
        <fullName evidence="2">PDZ domain-containing protein</fullName>
    </recommendedName>
</protein>
<feature type="region of interest" description="Disordered" evidence="1">
    <location>
        <begin position="205"/>
        <end position="241"/>
    </location>
</feature>
<dbReference type="PANTHER" id="PTHR48484:SF2">
    <property type="entry name" value="PRO-INTERLEUKIN-16"/>
    <property type="match status" value="1"/>
</dbReference>
<feature type="compositionally biased region" description="Basic and acidic residues" evidence="1">
    <location>
        <begin position="618"/>
        <end position="632"/>
    </location>
</feature>
<dbReference type="GO" id="GO:0005125">
    <property type="term" value="F:cytokine activity"/>
    <property type="evidence" value="ECO:0007669"/>
    <property type="project" value="InterPro"/>
</dbReference>
<dbReference type="Pfam" id="PF00595">
    <property type="entry name" value="PDZ"/>
    <property type="match status" value="1"/>
</dbReference>
<feature type="compositionally biased region" description="Pro residues" evidence="1">
    <location>
        <begin position="534"/>
        <end position="543"/>
    </location>
</feature>
<reference evidence="3 4" key="1">
    <citation type="submission" date="2024-03" db="EMBL/GenBank/DDBJ databases">
        <title>Adaptation during the transition from Ophiocordyceps entomopathogen to insect associate is accompanied by gene loss and intensified selection.</title>
        <authorList>
            <person name="Ward C.M."/>
            <person name="Onetto C.A."/>
            <person name="Borneman A.R."/>
        </authorList>
    </citation>
    <scope>NUCLEOTIDE SEQUENCE [LARGE SCALE GENOMIC DNA]</scope>
    <source>
        <strain evidence="3">AWRI1</strain>
        <tissue evidence="3">Single Adult Female</tissue>
    </source>
</reference>
<feature type="compositionally biased region" description="Basic and acidic residues" evidence="1">
    <location>
        <begin position="572"/>
        <end position="585"/>
    </location>
</feature>
<feature type="region of interest" description="Disordered" evidence="1">
    <location>
        <begin position="422"/>
        <end position="446"/>
    </location>
</feature>
<evidence type="ECO:0000313" key="3">
    <source>
        <dbReference type="EMBL" id="KAK7572184.1"/>
    </source>
</evidence>
<feature type="compositionally biased region" description="Low complexity" evidence="1">
    <location>
        <begin position="230"/>
        <end position="239"/>
    </location>
</feature>
<sequence length="762" mass="83917">MENKRNREKKVSDLSVWNKSLSQRWRRIRRRCSSFTTNTATHADSPETHLQKQFLLDTSGSSVESPRVICADAPSPLRGSKDADEASTKCGADDNDGSAAANGLADVSHLLRAKFNKFQNGFRKRRAMSVHESISAKDGHQTTFYVPTPLDGHADEDEETDEVDSGPPLPPLPSSLDARRAASPLAHGEPLSLPALARIPPCSRVSYRKSPSECSSGRGTATPTEELDNDSSGGSNHSSKSFRFRKHSYEERLERSSSYWDQGYHSIEYSPENIPYRYGRCSSGRASKGEPQPAQPSVDEPASNGSLFRDQCSMPSTSIRLSSKCERVPTSRYVYNATAYRVPPNDVHSKYRNSCVYSYDNYRGSDFEGAPNAARYQNRREAVSNYDGRAPSATPSDCESNGLNYALRVNGHPAVVRRAHPGERLAPTGPQAAPPRSSASRFNVSDSSVDLRRRPINVHDIDEDDFDEELMLRNEPKTRSCRRWSQADTLAMDPATAARPHPLVNGFRIGERVTTCQLPYAALQSIEPLSMPYNPAPPIPTPPKCADKTPPSASKTAAANLRRRSARSVSPESRKKETEAREKRQQIVQNLQKYVDQRCRNMVGCKSNADLSNASENDFWKKEEDTREKSTEEAEAEEDDAENSKFCTLPRGGSKNATFTIHTANFTKGSGQKGLGFSIVGGRDSPKGIMGIYVKTIFPNGQAADSGQLKEGDEILAVNGKALHGLSHQEAIAVFKEIKSGAVTLHIGRRSPKKQRPGLVKT</sequence>
<name>A0AAN9T3M5_9HEMI</name>
<keyword evidence="4" id="KW-1185">Reference proteome</keyword>
<feature type="compositionally biased region" description="Polar residues" evidence="1">
    <location>
        <begin position="437"/>
        <end position="446"/>
    </location>
</feature>
<feature type="compositionally biased region" description="Polar residues" evidence="1">
    <location>
        <begin position="212"/>
        <end position="223"/>
    </location>
</feature>
<dbReference type="EMBL" id="JBBCAQ010000038">
    <property type="protein sequence ID" value="KAK7572184.1"/>
    <property type="molecule type" value="Genomic_DNA"/>
</dbReference>
<evidence type="ECO:0000313" key="4">
    <source>
        <dbReference type="Proteomes" id="UP001367676"/>
    </source>
</evidence>
<feature type="region of interest" description="Disordered" evidence="1">
    <location>
        <begin position="280"/>
        <end position="310"/>
    </location>
</feature>
<feature type="region of interest" description="Disordered" evidence="1">
    <location>
        <begin position="72"/>
        <end position="97"/>
    </location>
</feature>
<feature type="domain" description="PDZ" evidence="2">
    <location>
        <begin position="663"/>
        <end position="737"/>
    </location>
</feature>
<dbReference type="SUPFAM" id="SSF50156">
    <property type="entry name" value="PDZ domain-like"/>
    <property type="match status" value="1"/>
</dbReference>
<feature type="region of interest" description="Disordered" evidence="1">
    <location>
        <begin position="533"/>
        <end position="585"/>
    </location>
</feature>
<dbReference type="InterPro" id="IPR001478">
    <property type="entry name" value="PDZ"/>
</dbReference>
<feature type="region of interest" description="Disordered" evidence="1">
    <location>
        <begin position="133"/>
        <end position="181"/>
    </location>
</feature>
<dbReference type="AlphaFoldDB" id="A0AAN9T3M5"/>
<gene>
    <name evidence="3" type="ORF">V9T40_014656</name>
</gene>
<comment type="caution">
    <text evidence="3">The sequence shown here is derived from an EMBL/GenBank/DDBJ whole genome shotgun (WGS) entry which is preliminary data.</text>
</comment>
<dbReference type="PANTHER" id="PTHR48484">
    <property type="entry name" value="PRO-INTERLEUKIN-16"/>
    <property type="match status" value="1"/>
</dbReference>
<organism evidence="3 4">
    <name type="scientific">Parthenolecanium corni</name>
    <dbReference type="NCBI Taxonomy" id="536013"/>
    <lineage>
        <taxon>Eukaryota</taxon>
        <taxon>Metazoa</taxon>
        <taxon>Ecdysozoa</taxon>
        <taxon>Arthropoda</taxon>
        <taxon>Hexapoda</taxon>
        <taxon>Insecta</taxon>
        <taxon>Pterygota</taxon>
        <taxon>Neoptera</taxon>
        <taxon>Paraneoptera</taxon>
        <taxon>Hemiptera</taxon>
        <taxon>Sternorrhyncha</taxon>
        <taxon>Coccoidea</taxon>
        <taxon>Coccidae</taxon>
        <taxon>Parthenolecanium</taxon>
    </lineage>
</organism>
<evidence type="ECO:0000259" key="2">
    <source>
        <dbReference type="PROSITE" id="PS50106"/>
    </source>
</evidence>